<feature type="domain" description="TonB-dependent receptor plug" evidence="10">
    <location>
        <begin position="54"/>
        <end position="177"/>
    </location>
</feature>
<dbReference type="GO" id="GO:0009279">
    <property type="term" value="C:cell outer membrane"/>
    <property type="evidence" value="ECO:0007669"/>
    <property type="project" value="UniProtKB-SubCell"/>
</dbReference>
<dbReference type="PANTHER" id="PTHR30069:SF29">
    <property type="entry name" value="HEMOGLOBIN AND HEMOGLOBIN-HAPTOGLOBIN-BINDING PROTEIN 1-RELATED"/>
    <property type="match status" value="1"/>
</dbReference>
<dbReference type="GO" id="GO:0044718">
    <property type="term" value="P:siderophore transmembrane transport"/>
    <property type="evidence" value="ECO:0007669"/>
    <property type="project" value="TreeGrafter"/>
</dbReference>
<evidence type="ECO:0000256" key="4">
    <source>
        <dbReference type="ARBA" id="ARBA00022692"/>
    </source>
</evidence>
<evidence type="ECO:0000256" key="7">
    <source>
        <dbReference type="ARBA" id="ARBA00023237"/>
    </source>
</evidence>
<dbReference type="GO" id="GO:0015344">
    <property type="term" value="F:siderophore uptake transmembrane transporter activity"/>
    <property type="evidence" value="ECO:0007669"/>
    <property type="project" value="TreeGrafter"/>
</dbReference>
<dbReference type="Pfam" id="PF07715">
    <property type="entry name" value="Plug"/>
    <property type="match status" value="1"/>
</dbReference>
<dbReference type="SUPFAM" id="SSF56935">
    <property type="entry name" value="Porins"/>
    <property type="match status" value="1"/>
</dbReference>
<dbReference type="InterPro" id="IPR037066">
    <property type="entry name" value="Plug_dom_sf"/>
</dbReference>
<accession>A0A1T3MAH0</accession>
<evidence type="ECO:0000313" key="12">
    <source>
        <dbReference type="Proteomes" id="UP000190813"/>
    </source>
</evidence>
<evidence type="ECO:0000313" key="11">
    <source>
        <dbReference type="EMBL" id="OPC61449.1"/>
    </source>
</evidence>
<dbReference type="Gene3D" id="2.170.130.10">
    <property type="entry name" value="TonB-dependent receptor, plug domain"/>
    <property type="match status" value="1"/>
</dbReference>
<keyword evidence="5 9" id="KW-0732">Signal</keyword>
<keyword evidence="6 8" id="KW-0472">Membrane</keyword>
<evidence type="ECO:0000256" key="8">
    <source>
        <dbReference type="PROSITE-ProRule" id="PRU01360"/>
    </source>
</evidence>
<keyword evidence="4 8" id="KW-0812">Transmembrane</keyword>
<dbReference type="NCBIfam" id="TIGR04056">
    <property type="entry name" value="OMP_RagA_SusC"/>
    <property type="match status" value="1"/>
</dbReference>
<dbReference type="EMBL" id="MAHX01000020">
    <property type="protein sequence ID" value="OPC61449.1"/>
    <property type="molecule type" value="Genomic_DNA"/>
</dbReference>
<proteinExistence type="inferred from homology"/>
<dbReference type="InterPro" id="IPR039426">
    <property type="entry name" value="TonB-dep_rcpt-like"/>
</dbReference>
<dbReference type="AlphaFoldDB" id="A0A1T3MAH0"/>
<keyword evidence="2 8" id="KW-0813">Transport</keyword>
<dbReference type="PANTHER" id="PTHR30069">
    <property type="entry name" value="TONB-DEPENDENT OUTER MEMBRANE RECEPTOR"/>
    <property type="match status" value="1"/>
</dbReference>
<name>A0A1T3MAH0_9FLAO</name>
<dbReference type="Gene3D" id="2.40.170.20">
    <property type="entry name" value="TonB-dependent receptor, beta-barrel domain"/>
    <property type="match status" value="1"/>
</dbReference>
<dbReference type="InterPro" id="IPR012910">
    <property type="entry name" value="Plug_dom"/>
</dbReference>
<gene>
    <name evidence="11" type="ORF">BAZ10_10040</name>
</gene>
<feature type="chain" id="PRO_5013137536" evidence="9">
    <location>
        <begin position="28"/>
        <end position="1049"/>
    </location>
</feature>
<keyword evidence="3 8" id="KW-1134">Transmembrane beta strand</keyword>
<evidence type="ECO:0000256" key="5">
    <source>
        <dbReference type="ARBA" id="ARBA00022729"/>
    </source>
</evidence>
<sequence length="1049" mass="117127">MNKLNVKIPFTMAVVCFLFSTSNYVKAQKTKNDSSKTKEIQEVVVTALGIKREQRKLGYSITQVSSKDITDAGVVNPMAALQGKVPGVNITAGAGGPQSSSRILIRGNTSLGPNNQPLIVIDGIIMDNSTTGAGEWGEDYDFGNEMKNLNSESFESVSVLRGAAASSLYGSRAANGVIVITTKKGRKSNGIGVRISSSLTAEQVYAGPKFQNKFGGGLTPDFTKGTDGINMLDPNTVFYSYGPAFDGSKVRDIDGRIIDWTAKPDNWKQLYQTGFNRNNLLELSGGTDKSTYIFSYNNNYTQGILPRNSFKKDAFYFRGTHEFSKYLQLDASINYTKTFSENPLPQGGGAAPLYWIAYNVPRNFDMNYWKDRYIDPVNGGILRGAADPYGMASSLFNLYQNTRTQAENNYMGRMELKSKATDWLDFTFSANFNNIYLLRENKLRGTDPGFRGGSYETAEGRKEQLNFRFMANGRFKLMEGLDMSATAGAEEWRSKYKETIIRTKGGLKTPDIFEITNSVDPIEVVFNYTDGYQSPKIIRSLYAFANFNFKDQLFVDITGRNDWSSTLAYPKLTGITGKTSFFYPSFTANWNFSQTFKLPKWWGYSSLRAALAWTGKDTSPFNTSAGLFYKNNRTYQLPEGGQISLPEFNSSTLANLNLKNELTRSIEFGLNMSFLKSRLDLDVSYYKNNTTNQILSLPIPIESGVQSQQINAGNIQNEGIEITLNTTPIKTENFKWNSTINFSKNKDKIISLTPGVEEYILEWSFGRDIRSIAIPGNEYGLIQTKYGFARYQALDNNGNKIDDPKNGMKVLKPNGQYMRSDSYQNQGYVNVGKMAPDFLASFRNSFRYKNVSLNVLIDARVGGNIISATYNYASQLGALEHTLYGRTPETGGISYTDSQGNKRVGIIPEGVFAQGTEITDLSGTKRNVGGMTYQEAYNNGWITPLRTDIYYRALGSWGTGIREQAVLKNTWVALRELSIGYDFPKTLIHQVGLQNLKVSLVGRNLFYIYNSLTDNINPEGLYNNRSGSAIEYGGIPFTRYIGFHLDFTF</sequence>
<evidence type="ECO:0000256" key="3">
    <source>
        <dbReference type="ARBA" id="ARBA00022452"/>
    </source>
</evidence>
<feature type="signal peptide" evidence="9">
    <location>
        <begin position="1"/>
        <end position="27"/>
    </location>
</feature>
<organism evidence="11 12">
    <name type="scientific">Elizabethkingia occulta</name>
    <dbReference type="NCBI Taxonomy" id="1867263"/>
    <lineage>
        <taxon>Bacteria</taxon>
        <taxon>Pseudomonadati</taxon>
        <taxon>Bacteroidota</taxon>
        <taxon>Flavobacteriia</taxon>
        <taxon>Flavobacteriales</taxon>
        <taxon>Weeksellaceae</taxon>
        <taxon>Elizabethkingia</taxon>
    </lineage>
</organism>
<evidence type="ECO:0000256" key="6">
    <source>
        <dbReference type="ARBA" id="ARBA00023136"/>
    </source>
</evidence>
<dbReference type="Proteomes" id="UP000190813">
    <property type="component" value="Unassembled WGS sequence"/>
</dbReference>
<keyword evidence="7 8" id="KW-0998">Cell outer membrane</keyword>
<comment type="caution">
    <text evidence="11">The sequence shown here is derived from an EMBL/GenBank/DDBJ whole genome shotgun (WGS) entry which is preliminary data.</text>
</comment>
<keyword evidence="12" id="KW-1185">Reference proteome</keyword>
<comment type="similarity">
    <text evidence="8">Belongs to the TonB-dependent receptor family.</text>
</comment>
<dbReference type="RefSeq" id="WP_078772901.1">
    <property type="nucleotide sequence ID" value="NZ_CBCSBR010000067.1"/>
</dbReference>
<dbReference type="InterPro" id="IPR023997">
    <property type="entry name" value="TonB-dep_OMP_SusC/RagA_CS"/>
</dbReference>
<dbReference type="InterPro" id="IPR036942">
    <property type="entry name" value="Beta-barrel_TonB_sf"/>
</dbReference>
<evidence type="ECO:0000256" key="2">
    <source>
        <dbReference type="ARBA" id="ARBA00022448"/>
    </source>
</evidence>
<evidence type="ECO:0000256" key="1">
    <source>
        <dbReference type="ARBA" id="ARBA00004571"/>
    </source>
</evidence>
<protein>
    <submittedName>
        <fullName evidence="11">SusC/RagA family TonB-linked outer membrane protein</fullName>
    </submittedName>
</protein>
<dbReference type="PROSITE" id="PS52016">
    <property type="entry name" value="TONB_DEPENDENT_REC_3"/>
    <property type="match status" value="1"/>
</dbReference>
<dbReference type="InterPro" id="IPR023996">
    <property type="entry name" value="TonB-dep_OMP_SusC/RagA"/>
</dbReference>
<comment type="subcellular location">
    <subcellularLocation>
        <location evidence="1 8">Cell outer membrane</location>
        <topology evidence="1 8">Multi-pass membrane protein</topology>
    </subcellularLocation>
</comment>
<evidence type="ECO:0000256" key="9">
    <source>
        <dbReference type="SAM" id="SignalP"/>
    </source>
</evidence>
<evidence type="ECO:0000259" key="10">
    <source>
        <dbReference type="Pfam" id="PF07715"/>
    </source>
</evidence>
<reference evidence="11 12" key="1">
    <citation type="submission" date="2016-06" db="EMBL/GenBank/DDBJ databases">
        <title>Revisiting the taxonomy of the Elizabethkingia Genus based on Whole-Genome Sequencing, Optical Mapping, and MALDI-TOF.</title>
        <authorList>
            <person name="Nicholson A.C."/>
        </authorList>
    </citation>
    <scope>NUCLEOTIDE SEQUENCE [LARGE SCALE GENOMIC DNA]</scope>
    <source>
        <strain evidence="11 12">G4070</strain>
    </source>
</reference>
<dbReference type="NCBIfam" id="TIGR04057">
    <property type="entry name" value="SusC_RagA_signa"/>
    <property type="match status" value="1"/>
</dbReference>